<keyword evidence="2" id="KW-0812">Transmembrane</keyword>
<feature type="region of interest" description="Disordered" evidence="1">
    <location>
        <begin position="355"/>
        <end position="388"/>
    </location>
</feature>
<evidence type="ECO:0000313" key="4">
    <source>
        <dbReference type="WBParaSite" id="maker-uti_cns_0006035-snap-gene-0.5-mRNA-1"/>
    </source>
</evidence>
<feature type="transmembrane region" description="Helical" evidence="2">
    <location>
        <begin position="1187"/>
        <end position="1214"/>
    </location>
</feature>
<dbReference type="Proteomes" id="UP000095280">
    <property type="component" value="Unplaced"/>
</dbReference>
<feature type="compositionally biased region" description="Basic residues" evidence="1">
    <location>
        <begin position="931"/>
        <end position="947"/>
    </location>
</feature>
<sequence>RLTLAIAVETGGHGELVSVPVGEERRAEDGGLLAALGLRQFLLVVVDLPDELRSVQVLQPVDPALDAQHLLLHLLYGFVLILAIFVSLLDCGAQNLHVVELLGGHVLLHRLLLALGSRLGLEQCEWRKSGTHSELAAVAGKRTVEVLLHALIFQVLGHQELRADLQVLGLVLSNQADLAELAVNLALRAIVVAVLLQEALLEFHAAAHRAGRHHAVAALHTHHELEQQASPRTAPGTEGAFNTKIVRLLLEGFVHVDLVLVDGHLVQGTPRRHSIKSIGVFVKSHTVSEIHGIPGNKSFRNKSSGKHIVSFNESKSRNEKDTHRSRSGRQELQQRTWPHTGHSYFLSSCSRNTTSTSSVMPIPLPTPTPLPTPPPPRPPSEEAECGSERDWPLGPRTGGIGDPVRLVGVAVAEAGPDDGAPLGSGMASSLFRNYQCFSLSFAAHPKPTPSRVVTMTTEAAHEISRLCPKWNCDALQQLGGSAADGRLLHLPASAHQLCRLLFWFPAEPNGSPWVRMQTWFSLDRRTFRASVKRLEQMSHVIMVFHNDPEIEEAVFGFLVNKPLKGIEIFTGVMSALAVCFSLTIMVMTATYLRSTAVSKSDLLNLTGSKLEAMQPVSAIAICTLCFLVAATSAGLGAAQAEAGSSDCRLSPRELSRTVTSLYRNFLIYLEAQGETALELGGPVKRGPAKRKDKYVWRPQQRDTFTAGHSNSEVSCPAELNTATWNLLPWESPTSTSPWSLMSMPLGKLEDAVVLKDADAVAFEIADEVLAALDGNVGRLAHIAGAVEPFHQVASVGDDKHCWRHGVHSHDVLLTVDGQSGHDVDVADGDLAQELAGLAEQLHPAALAAAVADNESGGLAHHSHLARIPQLALLAAGDAELGLVLTGLVEYLQAEAEAVRRVELANCGAQRAPSMPHSHGNAPASPEGPGSRGHRRLRILLSRRRGARRPAANNTASAATAGATTGADADKRSKVELTELSSGSEPMLTPLSEPGAPGLGWEGRPNRAGLLPVAYVTGGPVGAGSGLMAKADACEAASPSAAATAAALTGMPDAAAAAAAAAAADTAALAGTAVVVGVGGPPGHETAKLGVIGFERNRGRQVGVPVAAHECGRPVPEHLGCVGGTNRAGAIAVSSDESGSLGHLGRFHPVQFVAGSHAFGAVQAGTVVTVVASPFGRMLGAAQLGANLVGVVIIVGSSLVVVVTVAGLSVAVAAACGGEVADPVPAEHLHDGVRLPAGLTQVVGAFAASGNRFGSGCAAAAARLLRLWRGFLWFGGVAFRTEKYKIGQPSAAGLQAGQIKAVQAGQEHRLGERPLAQAAVASQRGGLGYRSLLLANRIVSIKTAIAECLQQAGGLRCVILFVRFIVAIADIEVAASQLIVFLIVTEQQLGARAALLQDVIVGVGHLVRHACF</sequence>
<feature type="transmembrane region" description="Helical" evidence="2">
    <location>
        <begin position="568"/>
        <end position="592"/>
    </location>
</feature>
<feature type="region of interest" description="Disordered" evidence="1">
    <location>
        <begin position="311"/>
        <end position="337"/>
    </location>
</feature>
<reference evidence="4" key="1">
    <citation type="submission" date="2016-11" db="UniProtKB">
        <authorList>
            <consortium name="WormBaseParasite"/>
        </authorList>
    </citation>
    <scope>IDENTIFICATION</scope>
</reference>
<evidence type="ECO:0000256" key="2">
    <source>
        <dbReference type="SAM" id="Phobius"/>
    </source>
</evidence>
<feature type="region of interest" description="Disordered" evidence="1">
    <location>
        <begin position="909"/>
        <end position="1002"/>
    </location>
</feature>
<organism evidence="3 4">
    <name type="scientific">Macrostomum lignano</name>
    <dbReference type="NCBI Taxonomy" id="282301"/>
    <lineage>
        <taxon>Eukaryota</taxon>
        <taxon>Metazoa</taxon>
        <taxon>Spiralia</taxon>
        <taxon>Lophotrochozoa</taxon>
        <taxon>Platyhelminthes</taxon>
        <taxon>Rhabditophora</taxon>
        <taxon>Macrostomorpha</taxon>
        <taxon>Macrostomida</taxon>
        <taxon>Macrostomidae</taxon>
        <taxon>Macrostomum</taxon>
    </lineage>
</organism>
<accession>A0A1I8HGM9</accession>
<feature type="transmembrane region" description="Helical" evidence="2">
    <location>
        <begin position="70"/>
        <end position="89"/>
    </location>
</feature>
<dbReference type="WBParaSite" id="maker-uti_cns_0006035-snap-gene-0.5-mRNA-1">
    <property type="protein sequence ID" value="maker-uti_cns_0006035-snap-gene-0.5-mRNA-1"/>
    <property type="gene ID" value="maker-uti_cns_0006035-snap-gene-0.5"/>
</dbReference>
<evidence type="ECO:0000256" key="1">
    <source>
        <dbReference type="SAM" id="MobiDB-lite"/>
    </source>
</evidence>
<protein>
    <submittedName>
        <fullName evidence="4">PBPe domain-containing protein</fullName>
    </submittedName>
</protein>
<feature type="transmembrane region" description="Helical" evidence="2">
    <location>
        <begin position="612"/>
        <end position="638"/>
    </location>
</feature>
<name>A0A1I8HGM9_9PLAT</name>
<keyword evidence="3" id="KW-1185">Reference proteome</keyword>
<feature type="compositionally biased region" description="Pro residues" evidence="1">
    <location>
        <begin position="362"/>
        <end position="378"/>
    </location>
</feature>
<feature type="compositionally biased region" description="Low complexity" evidence="1">
    <location>
        <begin position="948"/>
        <end position="966"/>
    </location>
</feature>
<keyword evidence="2" id="KW-1133">Transmembrane helix</keyword>
<feature type="compositionally biased region" description="Basic and acidic residues" evidence="1">
    <location>
        <begin position="967"/>
        <end position="976"/>
    </location>
</feature>
<keyword evidence="2" id="KW-0472">Membrane</keyword>
<proteinExistence type="predicted"/>
<evidence type="ECO:0000313" key="3">
    <source>
        <dbReference type="Proteomes" id="UP000095280"/>
    </source>
</evidence>
<feature type="compositionally biased region" description="Basic and acidic residues" evidence="1">
    <location>
        <begin position="314"/>
        <end position="324"/>
    </location>
</feature>